<dbReference type="EMBL" id="JASBWT010000026">
    <property type="protein sequence ID" value="KAJ9094224.1"/>
    <property type="molecule type" value="Genomic_DNA"/>
</dbReference>
<comment type="caution">
    <text evidence="1">The sequence shown here is derived from an EMBL/GenBank/DDBJ whole genome shotgun (WGS) entry which is preliminary data.</text>
</comment>
<gene>
    <name evidence="1" type="ORF">QFC21_006050</name>
</gene>
<accession>A0ACC2V4E5</accession>
<reference evidence="1" key="1">
    <citation type="submission" date="2023-04" db="EMBL/GenBank/DDBJ databases">
        <title>Draft Genome sequencing of Naganishia species isolated from polar environments using Oxford Nanopore Technology.</title>
        <authorList>
            <person name="Leo P."/>
            <person name="Venkateswaran K."/>
        </authorList>
    </citation>
    <scope>NUCLEOTIDE SEQUENCE</scope>
    <source>
        <strain evidence="1">MNA-CCFEE 5423</strain>
    </source>
</reference>
<name>A0ACC2V4E5_9TREE</name>
<evidence type="ECO:0000313" key="1">
    <source>
        <dbReference type="EMBL" id="KAJ9094224.1"/>
    </source>
</evidence>
<organism evidence="1 2">
    <name type="scientific">Naganishia friedmannii</name>
    <dbReference type="NCBI Taxonomy" id="89922"/>
    <lineage>
        <taxon>Eukaryota</taxon>
        <taxon>Fungi</taxon>
        <taxon>Dikarya</taxon>
        <taxon>Basidiomycota</taxon>
        <taxon>Agaricomycotina</taxon>
        <taxon>Tremellomycetes</taxon>
        <taxon>Filobasidiales</taxon>
        <taxon>Filobasidiaceae</taxon>
        <taxon>Naganishia</taxon>
    </lineage>
</organism>
<evidence type="ECO:0000313" key="2">
    <source>
        <dbReference type="Proteomes" id="UP001227268"/>
    </source>
</evidence>
<protein>
    <submittedName>
        <fullName evidence="1">Uncharacterized protein</fullName>
    </submittedName>
</protein>
<keyword evidence="2" id="KW-1185">Reference proteome</keyword>
<sequence length="471" mass="49471">MSSPGIPVAREVDLDRFAPGLLSLPDDSSSSSSSPTSDSDSDSDTNDTATPNQDGAARLYHVYAALMASLLPPITTATSHHPDEQPTTTDDNDAAARETFSALELEEQQAADAAADAGNVGANAVPGVKNAKRRKMDKKKAKREEQKLHAAEEEAVAVVEQQSRALRDRIGSVVVDGNGVRAAGARAGARTRERKVQRVYVVEGKENDHEKGMNIVHLSAPRDHVPPFSAAYLVRHPSYRPPPVSTFSKPLPATHPQNSKNNPSTNAPTGRGATPIHTIQAALKRSTMQKKQRAAAHIVFTAHTKPLPFHTPAAARALAALATGLGTDTTDPAAHPSGKVPVLDVLSPAAGAAAAAAVTENKERKAHLRRIARRTARINVTFTTNSPTAGVGAAAAAAAAGAKPTQRPWTLPSATASASASASNASFYAPPEDLGGKSAGYGWGYAASRPGVREWEAARRKGGLYVRDRMR</sequence>
<dbReference type="Proteomes" id="UP001227268">
    <property type="component" value="Unassembled WGS sequence"/>
</dbReference>
<proteinExistence type="predicted"/>